<dbReference type="InterPro" id="IPR008557">
    <property type="entry name" value="PhoX"/>
</dbReference>
<feature type="compositionally biased region" description="Acidic residues" evidence="1">
    <location>
        <begin position="686"/>
        <end position="697"/>
    </location>
</feature>
<feature type="region of interest" description="Disordered" evidence="1">
    <location>
        <begin position="260"/>
        <end position="282"/>
    </location>
</feature>
<dbReference type="Proteomes" id="UP000199607">
    <property type="component" value="Unassembled WGS sequence"/>
</dbReference>
<name>A0A1I4IWX6_9EURY</name>
<evidence type="ECO:0000256" key="1">
    <source>
        <dbReference type="SAM" id="MobiDB-lite"/>
    </source>
</evidence>
<dbReference type="RefSeq" id="WP_089872277.1">
    <property type="nucleotide sequence ID" value="NZ_FOTC01000009.1"/>
</dbReference>
<accession>A0A1I4IWX6</accession>
<reference evidence="3" key="1">
    <citation type="submission" date="2016-10" db="EMBL/GenBank/DDBJ databases">
        <authorList>
            <person name="Varghese N."/>
            <person name="Submissions S."/>
        </authorList>
    </citation>
    <scope>NUCLEOTIDE SEQUENCE [LARGE SCALE GENOMIC DNA]</scope>
    <source>
        <strain evidence="3">CGMCC 1.7738</strain>
    </source>
</reference>
<gene>
    <name evidence="2" type="ORF">SAMN04487950_4272</name>
</gene>
<evidence type="ECO:0000313" key="2">
    <source>
        <dbReference type="EMBL" id="SFL58814.1"/>
    </source>
</evidence>
<organism evidence="2 3">
    <name type="scientific">Halogranum rubrum</name>
    <dbReference type="NCBI Taxonomy" id="553466"/>
    <lineage>
        <taxon>Archaea</taxon>
        <taxon>Methanobacteriati</taxon>
        <taxon>Methanobacteriota</taxon>
        <taxon>Stenosarchaea group</taxon>
        <taxon>Halobacteria</taxon>
        <taxon>Halobacteriales</taxon>
        <taxon>Haloferacaceae</taxon>
    </lineage>
</organism>
<proteinExistence type="predicted"/>
<evidence type="ECO:0008006" key="4">
    <source>
        <dbReference type="Google" id="ProtNLM"/>
    </source>
</evidence>
<dbReference type="AlphaFoldDB" id="A0A1I4IWX6"/>
<evidence type="ECO:0000313" key="3">
    <source>
        <dbReference type="Proteomes" id="UP000199607"/>
    </source>
</evidence>
<dbReference type="EMBL" id="FOTC01000009">
    <property type="protein sequence ID" value="SFL58814.1"/>
    <property type="molecule type" value="Genomic_DNA"/>
</dbReference>
<dbReference type="InterPro" id="IPR006311">
    <property type="entry name" value="TAT_signal"/>
</dbReference>
<keyword evidence="3" id="KW-1185">Reference proteome</keyword>
<dbReference type="Pfam" id="PF05787">
    <property type="entry name" value="PhoX"/>
    <property type="match status" value="1"/>
</dbReference>
<dbReference type="PROSITE" id="PS51318">
    <property type="entry name" value="TAT"/>
    <property type="match status" value="1"/>
</dbReference>
<protein>
    <recommendedName>
        <fullName evidence="4">Cell surface protein</fullName>
    </recommendedName>
</protein>
<dbReference type="PANTHER" id="PTHR35399:SF2">
    <property type="entry name" value="DUF839 DOMAIN-CONTAINING PROTEIN"/>
    <property type="match status" value="1"/>
</dbReference>
<dbReference type="PANTHER" id="PTHR35399">
    <property type="entry name" value="SLR8030 PROTEIN"/>
    <property type="match status" value="1"/>
</dbReference>
<sequence>MPDFTRRNLMATTAAAALGASVAGVATAADEDTDTPNAPSVRGDLRRFASTALGAEVTGPEVTAGGSLFFSLQHPSRDNPAPFDKGGVGYVAGYDVMNPEFEELDVPSTNDQRSRVRVGNGEYTLFAQEGDTVGNGETLGIPTTPDGTSVTEFAGSRYSELGYNPDMNRFVPTNEAETEGYLFTNWEQSPGDISKMPLSQTEDGRWEADLEDTTNLANTDAFRSIGGTRINCYGDLSPWGTPLSAEEEYSHPRLSLQTKTSDFADTDGPKQRGAAQFYNRPNPTDVQSAVDEYYGDDSWMVQGYWALGGLELLAYYLGADPVDQDGDTNTTTPIDGPYPNPYRYGYIVDFREPTSETPQPVKYHVMGRAAWECPDVQSDRKTVYLTSDGDDKGFYKFVADRPIPSYKEPMDVAGTLSVAKVTNQEAAANEPPAEVNLELDWIELGHASNAEVAEWIAEYDDVDQVCYLETHAETDWREDFEQALMEADKAVVEGGNQSYVSDEEILAWASQYEANGPNGVDEELRKVPFLETRAAAKEVGGTVEFRKSEGIDSADGAKPGDYIYVGISEVNTGMSDDAGDVRVDRVDGGLVYRAEIEPDYDISTLEPVIVGPDATDTAETADDALVNIDNLLVLNDGRVLCCEDADQYGRSYPNDCLYVYTPSDWSPDGNNEDNGNRGGNGNGDDNGSDDGDGEDEE</sequence>
<dbReference type="STRING" id="553466.SAMN04487950_4272"/>
<feature type="region of interest" description="Disordered" evidence="1">
    <location>
        <begin position="663"/>
        <end position="697"/>
    </location>
</feature>